<dbReference type="PROSITE" id="PS50002">
    <property type="entry name" value="SH3"/>
    <property type="match status" value="1"/>
</dbReference>
<dbReference type="AlphaFoldDB" id="A0A8S0VW64"/>
<feature type="compositionally biased region" description="Basic and acidic residues" evidence="5">
    <location>
        <begin position="311"/>
        <end position="329"/>
    </location>
</feature>
<dbReference type="PROSITE" id="PS50212">
    <property type="entry name" value="RASGEF_NTER"/>
    <property type="match status" value="1"/>
</dbReference>
<dbReference type="PROSITE" id="PS50009">
    <property type="entry name" value="RASGEF_CAT"/>
    <property type="match status" value="1"/>
</dbReference>
<dbReference type="GO" id="GO:0007265">
    <property type="term" value="P:Ras protein signal transduction"/>
    <property type="evidence" value="ECO:0007669"/>
    <property type="project" value="TreeGrafter"/>
</dbReference>
<keyword evidence="1 4" id="KW-0728">SH3 domain</keyword>
<evidence type="ECO:0000259" key="6">
    <source>
        <dbReference type="PROSITE" id="PS50002"/>
    </source>
</evidence>
<gene>
    <name evidence="9" type="ORF">AAE3_LOCUS7093</name>
</gene>
<evidence type="ECO:0000313" key="9">
    <source>
        <dbReference type="EMBL" id="CAA7264774.1"/>
    </source>
</evidence>
<feature type="domain" description="Ras-GEF" evidence="7">
    <location>
        <begin position="523"/>
        <end position="753"/>
    </location>
</feature>
<dbReference type="SMART" id="SM00229">
    <property type="entry name" value="RasGEFN"/>
    <property type="match status" value="1"/>
</dbReference>
<dbReference type="GO" id="GO:0005886">
    <property type="term" value="C:plasma membrane"/>
    <property type="evidence" value="ECO:0007669"/>
    <property type="project" value="TreeGrafter"/>
</dbReference>
<feature type="domain" description="SH3" evidence="6">
    <location>
        <begin position="64"/>
        <end position="127"/>
    </location>
</feature>
<dbReference type="InterPro" id="IPR001895">
    <property type="entry name" value="RASGEF_cat_dom"/>
</dbReference>
<evidence type="ECO:0000256" key="2">
    <source>
        <dbReference type="ARBA" id="ARBA00022658"/>
    </source>
</evidence>
<evidence type="ECO:0000256" key="4">
    <source>
        <dbReference type="PROSITE-ProRule" id="PRU00192"/>
    </source>
</evidence>
<feature type="domain" description="N-terminal Ras-GEF" evidence="8">
    <location>
        <begin position="356"/>
        <end position="494"/>
    </location>
</feature>
<keyword evidence="10" id="KW-1185">Reference proteome</keyword>
<comment type="caution">
    <text evidence="9">The sequence shown here is derived from an EMBL/GenBank/DDBJ whole genome shotgun (WGS) entry which is preliminary data.</text>
</comment>
<evidence type="ECO:0000259" key="8">
    <source>
        <dbReference type="PROSITE" id="PS50212"/>
    </source>
</evidence>
<dbReference type="GO" id="GO:0005085">
    <property type="term" value="F:guanyl-nucleotide exchange factor activity"/>
    <property type="evidence" value="ECO:0007669"/>
    <property type="project" value="UniProtKB-KW"/>
</dbReference>
<proteinExistence type="predicted"/>
<feature type="compositionally biased region" description="Polar residues" evidence="5">
    <location>
        <begin position="177"/>
        <end position="191"/>
    </location>
</feature>
<feature type="compositionally biased region" description="Pro residues" evidence="5">
    <location>
        <begin position="221"/>
        <end position="236"/>
    </location>
</feature>
<dbReference type="InterPro" id="IPR036964">
    <property type="entry name" value="RASGEF_cat_dom_sf"/>
</dbReference>
<dbReference type="SMART" id="SM00326">
    <property type="entry name" value="SH3"/>
    <property type="match status" value="1"/>
</dbReference>
<dbReference type="CDD" id="cd06224">
    <property type="entry name" value="REM"/>
    <property type="match status" value="1"/>
</dbReference>
<evidence type="ECO:0000256" key="5">
    <source>
        <dbReference type="SAM" id="MobiDB-lite"/>
    </source>
</evidence>
<dbReference type="EMBL" id="CACVBS010000046">
    <property type="protein sequence ID" value="CAA7264774.1"/>
    <property type="molecule type" value="Genomic_DNA"/>
</dbReference>
<dbReference type="InterPro" id="IPR008937">
    <property type="entry name" value="Ras-like_GEF"/>
</dbReference>
<dbReference type="SUPFAM" id="SSF50044">
    <property type="entry name" value="SH3-domain"/>
    <property type="match status" value="1"/>
</dbReference>
<dbReference type="InterPro" id="IPR036028">
    <property type="entry name" value="SH3-like_dom_sf"/>
</dbReference>
<accession>A0A8S0VW64</accession>
<dbReference type="Proteomes" id="UP000467700">
    <property type="component" value="Unassembled WGS sequence"/>
</dbReference>
<dbReference type="InterPro" id="IPR000651">
    <property type="entry name" value="Ras-like_Gua-exchang_fac_N"/>
</dbReference>
<dbReference type="OrthoDB" id="10255964at2759"/>
<keyword evidence="2 3" id="KW-0344">Guanine-nucleotide releasing factor</keyword>
<evidence type="ECO:0000256" key="1">
    <source>
        <dbReference type="ARBA" id="ARBA00022443"/>
    </source>
</evidence>
<evidence type="ECO:0000256" key="3">
    <source>
        <dbReference type="PROSITE-ProRule" id="PRU00168"/>
    </source>
</evidence>
<dbReference type="SMART" id="SM00147">
    <property type="entry name" value="RasGEF"/>
    <property type="match status" value="1"/>
</dbReference>
<name>A0A8S0VW64_CYCAE</name>
<dbReference type="Gene3D" id="1.20.870.10">
    <property type="entry name" value="Son of sevenless (SoS) protein Chain: S domain 1"/>
    <property type="match status" value="1"/>
</dbReference>
<evidence type="ECO:0000259" key="7">
    <source>
        <dbReference type="PROSITE" id="PS50009"/>
    </source>
</evidence>
<dbReference type="CDD" id="cd00174">
    <property type="entry name" value="SH3"/>
    <property type="match status" value="1"/>
</dbReference>
<evidence type="ECO:0000313" key="10">
    <source>
        <dbReference type="Proteomes" id="UP000467700"/>
    </source>
</evidence>
<dbReference type="SUPFAM" id="SSF48366">
    <property type="entry name" value="Ras GEF"/>
    <property type="match status" value="1"/>
</dbReference>
<dbReference type="PANTHER" id="PTHR23113:SF368">
    <property type="entry name" value="CELL DIVISION CONTROL PROTEIN 25"/>
    <property type="match status" value="1"/>
</dbReference>
<feature type="region of interest" description="Disordered" evidence="5">
    <location>
        <begin position="498"/>
        <end position="518"/>
    </location>
</feature>
<dbReference type="Gene3D" id="1.10.840.10">
    <property type="entry name" value="Ras guanine-nucleotide exchange factors catalytic domain"/>
    <property type="match status" value="1"/>
</dbReference>
<protein>
    <recommendedName>
        <fullName evidence="11">Ras GEF</fullName>
    </recommendedName>
</protein>
<evidence type="ECO:0008006" key="11">
    <source>
        <dbReference type="Google" id="ProtNLM"/>
    </source>
</evidence>
<dbReference type="InterPro" id="IPR023578">
    <property type="entry name" value="Ras_GEF_dom_sf"/>
</dbReference>
<dbReference type="PANTHER" id="PTHR23113">
    <property type="entry name" value="GUANINE NUCLEOTIDE EXCHANGE FACTOR"/>
    <property type="match status" value="1"/>
</dbReference>
<dbReference type="Pfam" id="PF00617">
    <property type="entry name" value="RasGEF"/>
    <property type="match status" value="1"/>
</dbReference>
<dbReference type="Pfam" id="PF00018">
    <property type="entry name" value="SH3_1"/>
    <property type="match status" value="1"/>
</dbReference>
<dbReference type="Pfam" id="PF00618">
    <property type="entry name" value="RasGEF_N"/>
    <property type="match status" value="1"/>
</dbReference>
<feature type="region of interest" description="Disordered" evidence="5">
    <location>
        <begin position="165"/>
        <end position="273"/>
    </location>
</feature>
<organism evidence="9 10">
    <name type="scientific">Cyclocybe aegerita</name>
    <name type="common">Black poplar mushroom</name>
    <name type="synonym">Agrocybe aegerita</name>
    <dbReference type="NCBI Taxonomy" id="1973307"/>
    <lineage>
        <taxon>Eukaryota</taxon>
        <taxon>Fungi</taxon>
        <taxon>Dikarya</taxon>
        <taxon>Basidiomycota</taxon>
        <taxon>Agaricomycotina</taxon>
        <taxon>Agaricomycetes</taxon>
        <taxon>Agaricomycetidae</taxon>
        <taxon>Agaricales</taxon>
        <taxon>Agaricineae</taxon>
        <taxon>Bolbitiaceae</taxon>
        <taxon>Cyclocybe</taxon>
    </lineage>
</organism>
<dbReference type="Gene3D" id="2.30.30.40">
    <property type="entry name" value="SH3 Domains"/>
    <property type="match status" value="1"/>
</dbReference>
<dbReference type="InterPro" id="IPR001452">
    <property type="entry name" value="SH3_domain"/>
</dbReference>
<reference evidence="9 10" key="1">
    <citation type="submission" date="2020-01" db="EMBL/GenBank/DDBJ databases">
        <authorList>
            <person name="Gupta K D."/>
        </authorList>
    </citation>
    <scope>NUCLEOTIDE SEQUENCE [LARGE SCALE GENOMIC DNA]</scope>
</reference>
<sequence length="769" mass="86808">MTASQTRSQAVRQSLSLNLRIEPSPYNSSSKVVLTAHTPSSAAMAIRAEADVANPSSESSEDNIIEFSVLCHYEYVADEPGLLSFKKGEILDIIKRDDTGWWAAMRTGTEGTMVGWIPQAYVTPLLEEMVERLRSIGEEFRVAEYDAEQLYITAPVDRGLSLFEPDFDLPEDDSVPRKNSSSNLNATSYQSPRDMYYSKGRRDENVNPFAQPQSSPRSRLNPPPSPTSPMPYPPSRPTYQTKPSSPIPISEADSRQRSGSTSSNRSLRRRPVILNDNPTLSRLSTLIESNNTKEIDELASPDIVGSFEAISKRSRESRAPRRRASEDTKYTTNVASQGGKPWYLLPQHKDQLDEDNKGNIRTGTLEALVERLTTDVGTTDLTKIAESKKFTSIFLMTFRTFTTANRLFDMLLDRFNIQPPKNLTDPERKDWNANLCLPVQRRVLDVLTVWLEDHRLLEEEPYISSHLSEFLNAIDGPPFNLTATAILKSLERLTFTVPSSSTTTSPKKSRKSKAHKNDLLKMDPSDVAEQLTALESSLYMKITPQECLAYAKTQSGGAVAKLSNFIGTHDKLGAWVKLSILNLETLVKRAETVDFWIKVAEKCRVLNNFASMSSITIALSSVVVSRLHVTWGHVNRKSQLDVLLRYNEPTGGFAGYRQLLNTAEGPCVPFITMFLTDIIHVYEQFDSQEDGQICFFQRARWHEIITKMLKFQGRLYCLPASESTMNFIEGHLRDSHLWDQNWYWKRSQDLHNSELTHADIRKGLEAAGF</sequence>
<feature type="region of interest" description="Disordered" evidence="5">
    <location>
        <begin position="311"/>
        <end position="341"/>
    </location>
</feature>